<feature type="domain" description="Sigma-54 factor interaction" evidence="5">
    <location>
        <begin position="191"/>
        <end position="420"/>
    </location>
</feature>
<dbReference type="PROSITE" id="PS50045">
    <property type="entry name" value="SIGMA54_INTERACT_4"/>
    <property type="match status" value="1"/>
</dbReference>
<name>A0A8D5FVA0_9BACT</name>
<reference evidence="8" key="1">
    <citation type="submission" date="2020-09" db="EMBL/GenBank/DDBJ databases">
        <title>Desulfogranum mesoprofundum gen. nov., sp. nov., a novel mesophilic, sulfate-reducing chemolithoautotroph isolated from a deep-sea hydrothermal vent chimney in the Suiyo Seamount.</title>
        <authorList>
            <person name="Hashimoto Y."/>
            <person name="Nakagawa S."/>
        </authorList>
    </citation>
    <scope>NUCLEOTIDE SEQUENCE</scope>
    <source>
        <strain evidence="8">KT2</strain>
    </source>
</reference>
<evidence type="ECO:0000256" key="2">
    <source>
        <dbReference type="ARBA" id="ARBA00022840"/>
    </source>
</evidence>
<dbReference type="Pfam" id="PF00989">
    <property type="entry name" value="PAS"/>
    <property type="match status" value="1"/>
</dbReference>
<protein>
    <submittedName>
        <fullName evidence="8">Sigma-54-dependent Fis family transcriptional regulator</fullName>
    </submittedName>
</protein>
<dbReference type="Pfam" id="PF00158">
    <property type="entry name" value="Sigma54_activat"/>
    <property type="match status" value="1"/>
</dbReference>
<dbReference type="CDD" id="cd00130">
    <property type="entry name" value="PAS"/>
    <property type="match status" value="1"/>
</dbReference>
<dbReference type="FunFam" id="3.40.50.300:FF:000006">
    <property type="entry name" value="DNA-binding transcriptional regulator NtrC"/>
    <property type="match status" value="1"/>
</dbReference>
<organism evidence="8 9">
    <name type="scientific">Desulfomarina profundi</name>
    <dbReference type="NCBI Taxonomy" id="2772557"/>
    <lineage>
        <taxon>Bacteria</taxon>
        <taxon>Pseudomonadati</taxon>
        <taxon>Thermodesulfobacteriota</taxon>
        <taxon>Desulfobulbia</taxon>
        <taxon>Desulfobulbales</taxon>
        <taxon>Desulfobulbaceae</taxon>
        <taxon>Desulfomarina</taxon>
    </lineage>
</organism>
<dbReference type="PANTHER" id="PTHR32071">
    <property type="entry name" value="TRANSCRIPTIONAL REGULATORY PROTEIN"/>
    <property type="match status" value="1"/>
</dbReference>
<dbReference type="NCBIfam" id="TIGR00229">
    <property type="entry name" value="sensory_box"/>
    <property type="match status" value="1"/>
</dbReference>
<dbReference type="InterPro" id="IPR058031">
    <property type="entry name" value="AAA_lid_NorR"/>
</dbReference>
<dbReference type="RefSeq" id="WP_228854396.1">
    <property type="nucleotide sequence ID" value="NZ_AP024086.1"/>
</dbReference>
<gene>
    <name evidence="8" type="ORF">DGMP_26840</name>
</gene>
<keyword evidence="9" id="KW-1185">Reference proteome</keyword>
<evidence type="ECO:0000313" key="8">
    <source>
        <dbReference type="EMBL" id="BCL61991.1"/>
    </source>
</evidence>
<dbReference type="GO" id="GO:0005524">
    <property type="term" value="F:ATP binding"/>
    <property type="evidence" value="ECO:0007669"/>
    <property type="project" value="UniProtKB-KW"/>
</dbReference>
<dbReference type="PROSITE" id="PS00688">
    <property type="entry name" value="SIGMA54_INTERACT_3"/>
    <property type="match status" value="1"/>
</dbReference>
<keyword evidence="2" id="KW-0067">ATP-binding</keyword>
<proteinExistence type="predicted"/>
<keyword evidence="3" id="KW-0805">Transcription regulation</keyword>
<feature type="domain" description="PAS" evidence="6">
    <location>
        <begin position="43"/>
        <end position="107"/>
    </location>
</feature>
<evidence type="ECO:0000259" key="6">
    <source>
        <dbReference type="PROSITE" id="PS50112"/>
    </source>
</evidence>
<dbReference type="GO" id="GO:0006355">
    <property type="term" value="P:regulation of DNA-templated transcription"/>
    <property type="evidence" value="ECO:0007669"/>
    <property type="project" value="InterPro"/>
</dbReference>
<dbReference type="Proteomes" id="UP000826725">
    <property type="component" value="Chromosome"/>
</dbReference>
<evidence type="ECO:0000256" key="3">
    <source>
        <dbReference type="ARBA" id="ARBA00023015"/>
    </source>
</evidence>
<dbReference type="AlphaFoldDB" id="A0A8D5FVA0"/>
<dbReference type="InterPro" id="IPR013767">
    <property type="entry name" value="PAS_fold"/>
</dbReference>
<dbReference type="Pfam" id="PF25601">
    <property type="entry name" value="AAA_lid_14"/>
    <property type="match status" value="1"/>
</dbReference>
<dbReference type="InterPro" id="IPR003593">
    <property type="entry name" value="AAA+_ATPase"/>
</dbReference>
<evidence type="ECO:0000256" key="1">
    <source>
        <dbReference type="ARBA" id="ARBA00022741"/>
    </source>
</evidence>
<dbReference type="GO" id="GO:0043565">
    <property type="term" value="F:sequence-specific DNA binding"/>
    <property type="evidence" value="ECO:0007669"/>
    <property type="project" value="InterPro"/>
</dbReference>
<dbReference type="CDD" id="cd00009">
    <property type="entry name" value="AAA"/>
    <property type="match status" value="1"/>
</dbReference>
<dbReference type="InterPro" id="IPR025944">
    <property type="entry name" value="Sigma_54_int_dom_CS"/>
</dbReference>
<evidence type="ECO:0000259" key="5">
    <source>
        <dbReference type="PROSITE" id="PS50045"/>
    </source>
</evidence>
<dbReference type="KEGG" id="dbk:DGMP_26840"/>
<dbReference type="PROSITE" id="PS00675">
    <property type="entry name" value="SIGMA54_INTERACT_1"/>
    <property type="match status" value="1"/>
</dbReference>
<dbReference type="InterPro" id="IPR000014">
    <property type="entry name" value="PAS"/>
</dbReference>
<dbReference type="InterPro" id="IPR000700">
    <property type="entry name" value="PAS-assoc_C"/>
</dbReference>
<evidence type="ECO:0000256" key="4">
    <source>
        <dbReference type="ARBA" id="ARBA00023163"/>
    </source>
</evidence>
<dbReference type="InterPro" id="IPR025662">
    <property type="entry name" value="Sigma_54_int_dom_ATP-bd_1"/>
</dbReference>
<dbReference type="InterPro" id="IPR002078">
    <property type="entry name" value="Sigma_54_int"/>
</dbReference>
<dbReference type="SMART" id="SM00091">
    <property type="entry name" value="PAS"/>
    <property type="match status" value="1"/>
</dbReference>
<sequence>MTARVSRDRKGKAIFFDGAIEDITLAKENELRLTEERIFSDSILEALPGLFWLNDENGRCIRWNKNVELVYGYSAEEIQNLHAINDVTASESIAALQKATANALKGKSGYCEYEIKTKYGRKISFAGDARLVTINNKKYLACVELDISKRKAVEKQLRDALREIQQLKDKTEAENVYLLDEINSETNEDIMIGRSSQFISMLHTAKKVAPTNATVLIQGETGTGKGLLAKYIHRKSPRSRRALIKLNCANLPPTLIESILFGHEKGAFTDAAAIRIGRFELAHESTIFLDEIAELPLTLQAKLLRVIEEGEFERLGGTETRIVDVRIIAATNRNLEEEVKAGNFRQDLLFRLNVYPISPPPLRTRKDDIPLLVQFFINKFNKSLGKSISMIPNEVMENFMNYSWPGNIRELQNVIERDMINSSGKTLQKSTLTTSSPGNPEEGAMATKTLQEIESAHIIRVLKQTDWVIEGKNGAARILDLNPSTLRGRMRKLGIRRPAPVPQF</sequence>
<dbReference type="EMBL" id="AP024086">
    <property type="protein sequence ID" value="BCL61991.1"/>
    <property type="molecule type" value="Genomic_DNA"/>
</dbReference>
<dbReference type="PROSITE" id="PS50113">
    <property type="entry name" value="PAC"/>
    <property type="match status" value="1"/>
</dbReference>
<keyword evidence="1" id="KW-0547">Nucleotide-binding</keyword>
<dbReference type="PROSITE" id="PS50112">
    <property type="entry name" value="PAS"/>
    <property type="match status" value="1"/>
</dbReference>
<feature type="domain" description="PAC" evidence="7">
    <location>
        <begin position="1"/>
        <end position="35"/>
    </location>
</feature>
<evidence type="ECO:0000313" key="9">
    <source>
        <dbReference type="Proteomes" id="UP000826725"/>
    </source>
</evidence>
<dbReference type="InterPro" id="IPR002197">
    <property type="entry name" value="HTH_Fis"/>
</dbReference>
<dbReference type="Pfam" id="PF02954">
    <property type="entry name" value="HTH_8"/>
    <property type="match status" value="1"/>
</dbReference>
<dbReference type="PANTHER" id="PTHR32071:SF57">
    <property type="entry name" value="C4-DICARBOXYLATE TRANSPORT TRANSCRIPTIONAL REGULATORY PROTEIN DCTD"/>
    <property type="match status" value="1"/>
</dbReference>
<keyword evidence="4" id="KW-0804">Transcription</keyword>
<evidence type="ECO:0000259" key="7">
    <source>
        <dbReference type="PROSITE" id="PS50113"/>
    </source>
</evidence>
<dbReference type="SMART" id="SM00382">
    <property type="entry name" value="AAA"/>
    <property type="match status" value="1"/>
</dbReference>
<accession>A0A8D5FVA0</accession>